<gene>
    <name evidence="1" type="ORF">IAC35_08000</name>
</gene>
<name>A0A9D1GQ03_9BACT</name>
<reference evidence="1" key="1">
    <citation type="submission" date="2020-10" db="EMBL/GenBank/DDBJ databases">
        <authorList>
            <person name="Gilroy R."/>
        </authorList>
    </citation>
    <scope>NUCLEOTIDE SEQUENCE</scope>
    <source>
        <strain evidence="1">ChiHecec2B26-709</strain>
    </source>
</reference>
<protein>
    <submittedName>
        <fullName evidence="1">DUF3467 domain-containing protein</fullName>
    </submittedName>
</protein>
<proteinExistence type="predicted"/>
<dbReference type="InterPro" id="IPR021857">
    <property type="entry name" value="DUF3467"/>
</dbReference>
<sequence>MDNEKKQQLSIEIRPDVARGSYSNLVIVAHSRSEFILDFATRMPGMSKVEVSNRIVMAPEHCKRLLNVLYDNIAKYEAQFGPIDLGGSEPKGATFNLADITPNGTKS</sequence>
<dbReference type="Pfam" id="PF11950">
    <property type="entry name" value="DUF3467"/>
    <property type="match status" value="1"/>
</dbReference>
<dbReference type="Proteomes" id="UP000886881">
    <property type="component" value="Unassembled WGS sequence"/>
</dbReference>
<comment type="caution">
    <text evidence="1">The sequence shown here is derived from an EMBL/GenBank/DDBJ whole genome shotgun (WGS) entry which is preliminary data.</text>
</comment>
<reference evidence="1" key="2">
    <citation type="journal article" date="2021" name="PeerJ">
        <title>Extensive microbial diversity within the chicken gut microbiome revealed by metagenomics and culture.</title>
        <authorList>
            <person name="Gilroy R."/>
            <person name="Ravi A."/>
            <person name="Getino M."/>
            <person name="Pursley I."/>
            <person name="Horton D.L."/>
            <person name="Alikhan N.F."/>
            <person name="Baker D."/>
            <person name="Gharbi K."/>
            <person name="Hall N."/>
            <person name="Watson M."/>
            <person name="Adriaenssens E.M."/>
            <person name="Foster-Nyarko E."/>
            <person name="Jarju S."/>
            <person name="Secka A."/>
            <person name="Antonio M."/>
            <person name="Oren A."/>
            <person name="Chaudhuri R.R."/>
            <person name="La Ragione R."/>
            <person name="Hildebrand F."/>
            <person name="Pallen M.J."/>
        </authorList>
    </citation>
    <scope>NUCLEOTIDE SEQUENCE</scope>
    <source>
        <strain evidence="1">ChiHecec2B26-709</strain>
    </source>
</reference>
<dbReference type="AlphaFoldDB" id="A0A9D1GQ03"/>
<organism evidence="1 2">
    <name type="scientific">Candidatus Cryptobacteroides merdipullorum</name>
    <dbReference type="NCBI Taxonomy" id="2840771"/>
    <lineage>
        <taxon>Bacteria</taxon>
        <taxon>Pseudomonadati</taxon>
        <taxon>Bacteroidota</taxon>
        <taxon>Bacteroidia</taxon>
        <taxon>Bacteroidales</taxon>
        <taxon>Candidatus Cryptobacteroides</taxon>
    </lineage>
</organism>
<dbReference type="EMBL" id="DVLC01000141">
    <property type="protein sequence ID" value="HIT47779.1"/>
    <property type="molecule type" value="Genomic_DNA"/>
</dbReference>
<accession>A0A9D1GQ03</accession>
<evidence type="ECO:0000313" key="2">
    <source>
        <dbReference type="Proteomes" id="UP000886881"/>
    </source>
</evidence>
<evidence type="ECO:0000313" key="1">
    <source>
        <dbReference type="EMBL" id="HIT47779.1"/>
    </source>
</evidence>